<dbReference type="AlphaFoldDB" id="A0A7V5U0S0"/>
<comment type="caution">
    <text evidence="3">The sequence shown here is derived from an EMBL/GenBank/DDBJ whole genome shotgun (WGS) entry which is preliminary data.</text>
</comment>
<dbReference type="InterPro" id="IPR012645">
    <property type="entry name" value="CHP02301"/>
</dbReference>
<dbReference type="Pfam" id="PF09539">
    <property type="entry name" value="DUF2385"/>
    <property type="match status" value="1"/>
</dbReference>
<reference evidence="3" key="1">
    <citation type="journal article" date="2020" name="mSystems">
        <title>Genome- and Community-Level Interaction Insights into Carbon Utilization and Element Cycling Functions of Hydrothermarchaeota in Hydrothermal Sediment.</title>
        <authorList>
            <person name="Zhou Z."/>
            <person name="Liu Y."/>
            <person name="Xu W."/>
            <person name="Pan J."/>
            <person name="Luo Z.H."/>
            <person name="Li M."/>
        </authorList>
    </citation>
    <scope>NUCLEOTIDE SEQUENCE [LARGE SCALE GENOMIC DNA]</scope>
    <source>
        <strain evidence="3">HyVt-538</strain>
    </source>
</reference>
<sequence>MIGGMKRFFLILLLCPSWLVTGAMSASAQTAPVKPDAEADTTKPKVDSRKLAQQVTARVEKQMTTMTDLPEALANTLGQLHFLRTLCFGRNDQKWRNLAADMMRREAGGRMSYHQQLIRAFNAGYYQQQANIHQCNQMAAIEVAALAENGRRLAVMLGDPYREQAPDAP</sequence>
<dbReference type="EMBL" id="DROP01000041">
    <property type="protein sequence ID" value="HHI88423.1"/>
    <property type="molecule type" value="Genomic_DNA"/>
</dbReference>
<feature type="region of interest" description="Disordered" evidence="1">
    <location>
        <begin position="30"/>
        <end position="50"/>
    </location>
</feature>
<protein>
    <submittedName>
        <fullName evidence="3">TIGR02301 family protein</fullName>
    </submittedName>
</protein>
<evidence type="ECO:0000256" key="2">
    <source>
        <dbReference type="SAM" id="SignalP"/>
    </source>
</evidence>
<feature type="signal peptide" evidence="2">
    <location>
        <begin position="1"/>
        <end position="28"/>
    </location>
</feature>
<evidence type="ECO:0000313" key="3">
    <source>
        <dbReference type="EMBL" id="HHI88423.1"/>
    </source>
</evidence>
<organism evidence="3">
    <name type="scientific">Hellea balneolensis</name>
    <dbReference type="NCBI Taxonomy" id="287478"/>
    <lineage>
        <taxon>Bacteria</taxon>
        <taxon>Pseudomonadati</taxon>
        <taxon>Pseudomonadota</taxon>
        <taxon>Alphaproteobacteria</taxon>
        <taxon>Maricaulales</taxon>
        <taxon>Robiginitomaculaceae</taxon>
        <taxon>Hellea</taxon>
    </lineage>
</organism>
<evidence type="ECO:0000256" key="1">
    <source>
        <dbReference type="SAM" id="MobiDB-lite"/>
    </source>
</evidence>
<feature type="chain" id="PRO_5031247062" evidence="2">
    <location>
        <begin position="29"/>
        <end position="169"/>
    </location>
</feature>
<proteinExistence type="predicted"/>
<feature type="compositionally biased region" description="Basic and acidic residues" evidence="1">
    <location>
        <begin position="35"/>
        <end position="50"/>
    </location>
</feature>
<keyword evidence="2" id="KW-0732">Signal</keyword>
<name>A0A7V5U0S0_9PROT</name>
<dbReference type="NCBIfam" id="TIGR02301">
    <property type="entry name" value="TIGR02301 family protein"/>
    <property type="match status" value="1"/>
</dbReference>
<accession>A0A7V5U0S0</accession>
<gene>
    <name evidence="3" type="ORF">ENK01_00585</name>
</gene>
<dbReference type="Proteomes" id="UP000885806">
    <property type="component" value="Unassembled WGS sequence"/>
</dbReference>